<comment type="caution">
    <text evidence="1">The sequence shown here is derived from an EMBL/GenBank/DDBJ whole genome shotgun (WGS) entry which is preliminary data.</text>
</comment>
<keyword evidence="2" id="KW-1185">Reference proteome</keyword>
<reference evidence="1 2" key="1">
    <citation type="submission" date="2023-06" db="EMBL/GenBank/DDBJ databases">
        <title>Cellulomonas sp. MW4 Whole genome sequence.</title>
        <authorList>
            <person name="Park S."/>
        </authorList>
    </citation>
    <scope>NUCLEOTIDE SEQUENCE [LARGE SCALE GENOMIC DNA]</scope>
    <source>
        <strain evidence="1 2">MW4</strain>
    </source>
</reference>
<protein>
    <submittedName>
        <fullName evidence="1">Uncharacterized protein</fullName>
    </submittedName>
</protein>
<dbReference type="RefSeq" id="WP_289453072.1">
    <property type="nucleotide sequence ID" value="NZ_JAUCGQ010000001.1"/>
</dbReference>
<dbReference type="Proteomes" id="UP001529338">
    <property type="component" value="Unassembled WGS sequence"/>
</dbReference>
<name>A0ABT7SBU5_9CELL</name>
<evidence type="ECO:0000313" key="1">
    <source>
        <dbReference type="EMBL" id="MDM7853549.1"/>
    </source>
</evidence>
<accession>A0ABT7SBU5</accession>
<proteinExistence type="predicted"/>
<sequence length="191" mass="19435">MSPGDPDVLLVDEPDRAGRTTASLVASLAGRLAVLPGVSGADVVGALAAGVAAVGREAAETAEGRRLREALARGRPATNATLLWQRLGIDRWLATMPASPVLHQLRNDAALLLVDDLGETLDLPPLLPDRTGGDAVGPGPVDPLDLVLGLWALARETEALVEALAAASGEPAPRVVPGAGRAAPVDGVVLR</sequence>
<organism evidence="1 2">
    <name type="scientific">Cellulomonas alba</name>
    <dbReference type="NCBI Taxonomy" id="3053467"/>
    <lineage>
        <taxon>Bacteria</taxon>
        <taxon>Bacillati</taxon>
        <taxon>Actinomycetota</taxon>
        <taxon>Actinomycetes</taxon>
        <taxon>Micrococcales</taxon>
        <taxon>Cellulomonadaceae</taxon>
        <taxon>Cellulomonas</taxon>
    </lineage>
</organism>
<dbReference type="EMBL" id="JAUCGQ010000001">
    <property type="protein sequence ID" value="MDM7853549.1"/>
    <property type="molecule type" value="Genomic_DNA"/>
</dbReference>
<gene>
    <name evidence="1" type="ORF">QRT04_01280</name>
</gene>
<evidence type="ECO:0000313" key="2">
    <source>
        <dbReference type="Proteomes" id="UP001529338"/>
    </source>
</evidence>